<evidence type="ECO:0000313" key="2">
    <source>
        <dbReference type="Proteomes" id="UP000475862"/>
    </source>
</evidence>
<dbReference type="Proteomes" id="UP000475862">
    <property type="component" value="Unassembled WGS sequence"/>
</dbReference>
<gene>
    <name evidence="1" type="ORF">AGLY_010658</name>
</gene>
<organism evidence="1 2">
    <name type="scientific">Aphis glycines</name>
    <name type="common">Soybean aphid</name>
    <dbReference type="NCBI Taxonomy" id="307491"/>
    <lineage>
        <taxon>Eukaryota</taxon>
        <taxon>Metazoa</taxon>
        <taxon>Ecdysozoa</taxon>
        <taxon>Arthropoda</taxon>
        <taxon>Hexapoda</taxon>
        <taxon>Insecta</taxon>
        <taxon>Pterygota</taxon>
        <taxon>Neoptera</taxon>
        <taxon>Paraneoptera</taxon>
        <taxon>Hemiptera</taxon>
        <taxon>Sternorrhyncha</taxon>
        <taxon>Aphidomorpha</taxon>
        <taxon>Aphidoidea</taxon>
        <taxon>Aphididae</taxon>
        <taxon>Aphidini</taxon>
        <taxon>Aphis</taxon>
        <taxon>Aphis</taxon>
    </lineage>
</organism>
<evidence type="ECO:0000313" key="1">
    <source>
        <dbReference type="EMBL" id="KAE9531452.1"/>
    </source>
</evidence>
<accession>A0A6G0TE66</accession>
<keyword evidence="2" id="KW-1185">Reference proteome</keyword>
<comment type="caution">
    <text evidence="1">The sequence shown here is derived from an EMBL/GenBank/DDBJ whole genome shotgun (WGS) entry which is preliminary data.</text>
</comment>
<name>A0A6G0TE66_APHGL</name>
<dbReference type="AlphaFoldDB" id="A0A6G0TE66"/>
<proteinExistence type="predicted"/>
<sequence length="196" mass="21751">QNCLPVLNVPHLLVSVLHSYIQFNYLATAGTYIIQIQKLTCDFSNTQLVWVVNEIEVEVRTAMFQLNIKLNGYLLSKRSNILKSVFPKISNSNLHNIMITFVQFVLESIAVLVARVIMNGRVISFVVFRNSVLSLYLHGAQCDQPAPTEMSRALAGTSSTPTHTDHECSLLLAAAAFPSKSTRLAIVPMTPGRLNH</sequence>
<dbReference type="EMBL" id="VYZN01000041">
    <property type="protein sequence ID" value="KAE9531452.1"/>
    <property type="molecule type" value="Genomic_DNA"/>
</dbReference>
<reference evidence="1 2" key="1">
    <citation type="submission" date="2019-08" db="EMBL/GenBank/DDBJ databases">
        <title>The genome of the soybean aphid Biotype 1, its phylome, world population structure and adaptation to the North American continent.</title>
        <authorList>
            <person name="Giordano R."/>
            <person name="Donthu R.K."/>
            <person name="Hernandez A.G."/>
            <person name="Wright C.L."/>
            <person name="Zimin A.V."/>
        </authorList>
    </citation>
    <scope>NUCLEOTIDE SEQUENCE [LARGE SCALE GENOMIC DNA]</scope>
    <source>
        <tissue evidence="1">Whole aphids</tissue>
    </source>
</reference>
<protein>
    <submittedName>
        <fullName evidence="1">Uncharacterized protein</fullName>
    </submittedName>
</protein>
<feature type="non-terminal residue" evidence="1">
    <location>
        <position position="1"/>
    </location>
</feature>